<proteinExistence type="predicted"/>
<evidence type="ECO:0000256" key="1">
    <source>
        <dbReference type="SAM" id="MobiDB-lite"/>
    </source>
</evidence>
<feature type="compositionally biased region" description="Basic and acidic residues" evidence="1">
    <location>
        <begin position="63"/>
        <end position="73"/>
    </location>
</feature>
<evidence type="ECO:0000259" key="2">
    <source>
        <dbReference type="Pfam" id="PF03413"/>
    </source>
</evidence>
<evidence type="ECO:0000313" key="3">
    <source>
        <dbReference type="EMBL" id="VAV82933.1"/>
    </source>
</evidence>
<reference evidence="3" key="1">
    <citation type="submission" date="2018-06" db="EMBL/GenBank/DDBJ databases">
        <authorList>
            <person name="Zhirakovskaya E."/>
        </authorList>
    </citation>
    <scope>NUCLEOTIDE SEQUENCE</scope>
</reference>
<dbReference type="Gene3D" id="3.10.450.40">
    <property type="match status" value="1"/>
</dbReference>
<dbReference type="InterPro" id="IPR025711">
    <property type="entry name" value="PepSY"/>
</dbReference>
<accession>A0A3B0RE28</accession>
<organism evidence="3">
    <name type="scientific">hydrothermal vent metagenome</name>
    <dbReference type="NCBI Taxonomy" id="652676"/>
    <lineage>
        <taxon>unclassified sequences</taxon>
        <taxon>metagenomes</taxon>
        <taxon>ecological metagenomes</taxon>
    </lineage>
</organism>
<protein>
    <recommendedName>
        <fullName evidence="2">PepSY domain-containing protein</fullName>
    </recommendedName>
</protein>
<dbReference type="AlphaFoldDB" id="A0A3B0RE28"/>
<sequence>MKNSKAKTKAVAGVVVLAIIGAVTVMATSVVAGGLLDDDVPVVVASSRNYEDSASPSNNSNNSKHEEKESRGDDFEDYESYDETGTVKVTLEEAIKIATADTPGRVIEVEFERGRYEVKIRTKDGHKKEINISAKDGAIVRRK</sequence>
<feature type="region of interest" description="Disordered" evidence="1">
    <location>
        <begin position="47"/>
        <end position="80"/>
    </location>
</feature>
<feature type="domain" description="PepSY" evidence="2">
    <location>
        <begin position="88"/>
        <end position="141"/>
    </location>
</feature>
<feature type="compositionally biased region" description="Low complexity" evidence="1">
    <location>
        <begin position="47"/>
        <end position="62"/>
    </location>
</feature>
<dbReference type="EMBL" id="UOEA01000033">
    <property type="protein sequence ID" value="VAV82933.1"/>
    <property type="molecule type" value="Genomic_DNA"/>
</dbReference>
<dbReference type="Pfam" id="PF03413">
    <property type="entry name" value="PepSY"/>
    <property type="match status" value="1"/>
</dbReference>
<name>A0A3B0RE28_9ZZZZ</name>
<gene>
    <name evidence="3" type="ORF">MNBD_DELTA01-1993</name>
</gene>